<organism evidence="5 6">
    <name type="scientific">Stephania yunnanensis</name>
    <dbReference type="NCBI Taxonomy" id="152371"/>
    <lineage>
        <taxon>Eukaryota</taxon>
        <taxon>Viridiplantae</taxon>
        <taxon>Streptophyta</taxon>
        <taxon>Embryophyta</taxon>
        <taxon>Tracheophyta</taxon>
        <taxon>Spermatophyta</taxon>
        <taxon>Magnoliopsida</taxon>
        <taxon>Ranunculales</taxon>
        <taxon>Menispermaceae</taxon>
        <taxon>Menispermoideae</taxon>
        <taxon>Cissampelideae</taxon>
        <taxon>Stephania</taxon>
    </lineage>
</organism>
<dbReference type="InterPro" id="IPR043971">
    <property type="entry name" value="FUZ/MON1/HPS1_longin_2"/>
</dbReference>
<dbReference type="GO" id="GO:0006623">
    <property type="term" value="P:protein targeting to vacuole"/>
    <property type="evidence" value="ECO:0007669"/>
    <property type="project" value="UniProtKB-UniRule"/>
</dbReference>
<evidence type="ECO:0000313" key="5">
    <source>
        <dbReference type="EMBL" id="KAK9169244.1"/>
    </source>
</evidence>
<dbReference type="Proteomes" id="UP001420932">
    <property type="component" value="Unassembled WGS sequence"/>
</dbReference>
<feature type="region of interest" description="Disordered" evidence="2">
    <location>
        <begin position="81"/>
        <end position="103"/>
    </location>
</feature>
<dbReference type="AlphaFoldDB" id="A0AAP0LHP4"/>
<comment type="similarity">
    <text evidence="1">Belongs to the MON1/SAND family.</text>
</comment>
<sequence>MDLYSNSSIDEDSHPNPPELSESRLKSLSLDEEPDSAAAIEACSDQAGSGGAANGSVDTNPIRRDEMHSETLVMATEEAVEEGSSGLSREFEVSNGGSFNADFGGEDELRTRKEGHGHGSGSVQTLLSEIIEEEVRDNSSSGIVWRGVSELEFDGLSSPSSSGYAGERGSSSASTTSEIQEVDDVSIDGVVPGVDSINAVPDSDEDDDSISWRKRKKHFLVLSNSGRPIYSRYGDELKLAGFSATLQAIIAFVENGGDRVKFVRAGKHQVVFLVKGPIYLVCISCTEEPYEALRGQLELVYGQMVLILTKSVNRCFEKNPKFDMMHLLGGTEAVFSSLIHAFSRNPATFLHAYTCLPLAYPTRQAAGAVLQDIADSGVLFAILMCKHKVVSLVGAQKASLHPDDMLLLANFVSSSDSFRTSESFSPICLPKYNPMAFLYAYVHYFDEIKTLLVY</sequence>
<dbReference type="InterPro" id="IPR004353">
    <property type="entry name" value="Mon1"/>
</dbReference>
<dbReference type="GO" id="GO:0016192">
    <property type="term" value="P:vesicle-mediated transport"/>
    <property type="evidence" value="ECO:0007669"/>
    <property type="project" value="InterPro"/>
</dbReference>
<name>A0AAP0LHP4_9MAGN</name>
<evidence type="ECO:0000256" key="1">
    <source>
        <dbReference type="RuleBase" id="RU367048"/>
    </source>
</evidence>
<evidence type="ECO:0000259" key="3">
    <source>
        <dbReference type="Pfam" id="PF19036"/>
    </source>
</evidence>
<comment type="function">
    <text evidence="1">Plays an important role in membrane trafficking through the secretory apparatus.</text>
</comment>
<comment type="caution">
    <text evidence="5">The sequence shown here is derived from an EMBL/GenBank/DDBJ whole genome shotgun (WGS) entry which is preliminary data.</text>
</comment>
<feature type="region of interest" description="Disordered" evidence="2">
    <location>
        <begin position="1"/>
        <end position="68"/>
    </location>
</feature>
<dbReference type="Pfam" id="PF19037">
    <property type="entry name" value="Fuz_longin_2"/>
    <property type="match status" value="1"/>
</dbReference>
<feature type="domain" description="FUZ/MON1/HPS1 second Longin" evidence="4">
    <location>
        <begin position="377"/>
        <end position="453"/>
    </location>
</feature>
<proteinExistence type="inferred from homology"/>
<feature type="compositionally biased region" description="Polar residues" evidence="2">
    <location>
        <begin position="157"/>
        <end position="179"/>
    </location>
</feature>
<evidence type="ECO:0000256" key="2">
    <source>
        <dbReference type="SAM" id="MobiDB-lite"/>
    </source>
</evidence>
<dbReference type="PANTHER" id="PTHR13027:SF7">
    <property type="entry name" value="VACUOLAR FUSION PROTEIN MON1 HOMOLOG"/>
    <property type="match status" value="1"/>
</dbReference>
<reference evidence="5 6" key="1">
    <citation type="submission" date="2024-01" db="EMBL/GenBank/DDBJ databases">
        <title>Genome assemblies of Stephania.</title>
        <authorList>
            <person name="Yang L."/>
        </authorList>
    </citation>
    <scope>NUCLEOTIDE SEQUENCE [LARGE SCALE GENOMIC DNA]</scope>
    <source>
        <strain evidence="5">YNDBR</strain>
        <tissue evidence="5">Leaf</tissue>
    </source>
</reference>
<dbReference type="PRINTS" id="PR01546">
    <property type="entry name" value="YEAST73DUF"/>
</dbReference>
<accession>A0AAP0LHP4</accession>
<keyword evidence="6" id="KW-1185">Reference proteome</keyword>
<dbReference type="PANTHER" id="PTHR13027">
    <property type="entry name" value="SAND PROTEIN-RELATED"/>
    <property type="match status" value="1"/>
</dbReference>
<gene>
    <name evidence="5" type="ORF">Syun_001384</name>
</gene>
<evidence type="ECO:0000313" key="6">
    <source>
        <dbReference type="Proteomes" id="UP001420932"/>
    </source>
</evidence>
<dbReference type="EMBL" id="JBBNAF010000001">
    <property type="protein sequence ID" value="KAK9169244.1"/>
    <property type="molecule type" value="Genomic_DNA"/>
</dbReference>
<feature type="domain" description="FUZ/MON1/HPS1 first Longin" evidence="3">
    <location>
        <begin position="217"/>
        <end position="338"/>
    </location>
</feature>
<feature type="region of interest" description="Disordered" evidence="2">
    <location>
        <begin position="156"/>
        <end position="182"/>
    </location>
</feature>
<dbReference type="InterPro" id="IPR043972">
    <property type="entry name" value="FUZ/MON1/HPS1_longin_1"/>
</dbReference>
<evidence type="ECO:0000259" key="4">
    <source>
        <dbReference type="Pfam" id="PF19037"/>
    </source>
</evidence>
<dbReference type="Pfam" id="PF19036">
    <property type="entry name" value="Fuz_longin_1"/>
    <property type="match status" value="1"/>
</dbReference>
<protein>
    <recommendedName>
        <fullName evidence="1">Vacuolar fusion protein MON1 homolog</fullName>
    </recommendedName>
</protein>